<gene>
    <name evidence="1" type="ORF">BDBG_06999</name>
</gene>
<organism evidence="1 2">
    <name type="scientific">Blastomyces gilchristii (strain SLH14081)</name>
    <name type="common">Blastomyces dermatitidis</name>
    <dbReference type="NCBI Taxonomy" id="559298"/>
    <lineage>
        <taxon>Eukaryota</taxon>
        <taxon>Fungi</taxon>
        <taxon>Dikarya</taxon>
        <taxon>Ascomycota</taxon>
        <taxon>Pezizomycotina</taxon>
        <taxon>Eurotiomycetes</taxon>
        <taxon>Eurotiomycetidae</taxon>
        <taxon>Onygenales</taxon>
        <taxon>Ajellomycetaceae</taxon>
        <taxon>Blastomyces</taxon>
    </lineage>
</organism>
<accession>A0A179UU23</accession>
<keyword evidence="2" id="KW-1185">Reference proteome</keyword>
<protein>
    <submittedName>
        <fullName evidence="1">Uncharacterized protein</fullName>
    </submittedName>
</protein>
<dbReference type="VEuPathDB" id="FungiDB:BDBG_06999"/>
<reference evidence="2" key="1">
    <citation type="journal article" date="2015" name="PLoS Genet.">
        <title>The dynamic genome and transcriptome of the human fungal pathogen Blastomyces and close relative Emmonsia.</title>
        <authorList>
            <person name="Munoz J.F."/>
            <person name="Gauthier G.M."/>
            <person name="Desjardins C.A."/>
            <person name="Gallo J.E."/>
            <person name="Holder J."/>
            <person name="Sullivan T.D."/>
            <person name="Marty A.J."/>
            <person name="Carmen J.C."/>
            <person name="Chen Z."/>
            <person name="Ding L."/>
            <person name="Gujja S."/>
            <person name="Magrini V."/>
            <person name="Misas E."/>
            <person name="Mitreva M."/>
            <person name="Priest M."/>
            <person name="Saif S."/>
            <person name="Whiston E.A."/>
            <person name="Young S."/>
            <person name="Zeng Q."/>
            <person name="Goldman W.E."/>
            <person name="Mardis E.R."/>
            <person name="Taylor J.W."/>
            <person name="McEwen J.G."/>
            <person name="Clay O.K."/>
            <person name="Klein B.S."/>
            <person name="Cuomo C.A."/>
        </authorList>
    </citation>
    <scope>NUCLEOTIDE SEQUENCE [LARGE SCALE GENOMIC DNA]</scope>
    <source>
        <strain evidence="2">SLH14081</strain>
    </source>
</reference>
<dbReference type="Proteomes" id="UP000002038">
    <property type="component" value="Unassembled WGS sequence"/>
</dbReference>
<evidence type="ECO:0000313" key="2">
    <source>
        <dbReference type="Proteomes" id="UP000002038"/>
    </source>
</evidence>
<evidence type="ECO:0000313" key="1">
    <source>
        <dbReference type="EMBL" id="OAT11534.1"/>
    </source>
</evidence>
<name>A0A179UU23_BLAGS</name>
<proteinExistence type="predicted"/>
<dbReference type="EMBL" id="GG657464">
    <property type="protein sequence ID" value="OAT11534.1"/>
    <property type="molecule type" value="Genomic_DNA"/>
</dbReference>
<dbReference type="GeneID" id="8502821"/>
<sequence length="158" mass="18814">MSPVALSSITRRIQKHHQRRIELYVQRNKVLRERKTADMVLAQRRKREYEAFMGEIARANYRQRKLREVQVQFERGFTDRERFLLANQAVAVARAPRTEQKERRRELRRRIRRFEKVARQTGLAMMDTCQYVVQPRDVAVSAMETCVAAIIEITKCPP</sequence>
<dbReference type="KEGG" id="bgh:BDBG_06999"/>
<dbReference type="RefSeq" id="XP_031579904.1">
    <property type="nucleotide sequence ID" value="XM_031722881.1"/>
</dbReference>
<dbReference type="OrthoDB" id="4188651at2759"/>
<dbReference type="AlphaFoldDB" id="A0A179UU23"/>